<dbReference type="PANTHER" id="PTHR12428:SF65">
    <property type="entry name" value="CYTOCHROME C OXIDASE ASSEMBLY PROTEIN COX18, MITOCHONDRIAL"/>
    <property type="match status" value="1"/>
</dbReference>
<dbReference type="Gene3D" id="2.70.98.90">
    <property type="match status" value="1"/>
</dbReference>
<dbReference type="InterPro" id="IPR001708">
    <property type="entry name" value="YidC/ALB3/OXA1/COX18"/>
</dbReference>
<dbReference type="InterPro" id="IPR038221">
    <property type="entry name" value="YidC_periplasmic_sf"/>
</dbReference>
<dbReference type="GO" id="GO:0032977">
    <property type="term" value="F:membrane insertase activity"/>
    <property type="evidence" value="ECO:0007669"/>
    <property type="project" value="InterPro"/>
</dbReference>
<dbReference type="AlphaFoldDB" id="A0A918UQF4"/>
<keyword evidence="7 13" id="KW-0653">Protein transport</keyword>
<keyword evidence="5 13" id="KW-1003">Cell membrane</keyword>
<keyword evidence="9 13" id="KW-0472">Membrane</keyword>
<dbReference type="NCBIfam" id="TIGR03593">
    <property type="entry name" value="yidC_nterm"/>
    <property type="match status" value="1"/>
</dbReference>
<feature type="transmembrane region" description="Helical" evidence="13">
    <location>
        <begin position="366"/>
        <end position="389"/>
    </location>
</feature>
<evidence type="ECO:0000313" key="18">
    <source>
        <dbReference type="Proteomes" id="UP000662572"/>
    </source>
</evidence>
<evidence type="ECO:0000256" key="1">
    <source>
        <dbReference type="ARBA" id="ARBA00004429"/>
    </source>
</evidence>
<dbReference type="InterPro" id="IPR028055">
    <property type="entry name" value="YidC/Oxa/ALB_C"/>
</dbReference>
<evidence type="ECO:0000313" key="17">
    <source>
        <dbReference type="EMBL" id="GGZ27097.1"/>
    </source>
</evidence>
<dbReference type="PRINTS" id="PR01900">
    <property type="entry name" value="YIDCPROTEIN"/>
</dbReference>
<keyword evidence="8 13" id="KW-1133">Transmembrane helix</keyword>
<dbReference type="GO" id="GO:0051205">
    <property type="term" value="P:protein insertion into membrane"/>
    <property type="evidence" value="ECO:0007669"/>
    <property type="project" value="TreeGrafter"/>
</dbReference>
<reference evidence="17" key="2">
    <citation type="submission" date="2020-09" db="EMBL/GenBank/DDBJ databases">
        <authorList>
            <person name="Sun Q."/>
            <person name="Kim S."/>
        </authorList>
    </citation>
    <scope>NUCLEOTIDE SEQUENCE</scope>
    <source>
        <strain evidence="17">KCTC 32296</strain>
    </source>
</reference>
<dbReference type="InterPro" id="IPR047196">
    <property type="entry name" value="YidC_ALB_C"/>
</dbReference>
<evidence type="ECO:0000256" key="11">
    <source>
        <dbReference type="ARBA" id="ARBA00033245"/>
    </source>
</evidence>
<keyword evidence="6 13" id="KW-0812">Transmembrane</keyword>
<dbReference type="RefSeq" id="WP_189485381.1">
    <property type="nucleotide sequence ID" value="NZ_BMZB01000001.1"/>
</dbReference>
<keyword evidence="18" id="KW-1185">Reference proteome</keyword>
<evidence type="ECO:0000256" key="9">
    <source>
        <dbReference type="ARBA" id="ARBA00023136"/>
    </source>
</evidence>
<accession>A0A918UQF4</accession>
<evidence type="ECO:0000259" key="16">
    <source>
        <dbReference type="Pfam" id="PF14849"/>
    </source>
</evidence>
<evidence type="ECO:0000256" key="3">
    <source>
        <dbReference type="ARBA" id="ARBA00015325"/>
    </source>
</evidence>
<reference evidence="17" key="1">
    <citation type="journal article" date="2014" name="Int. J. Syst. Evol. Microbiol.">
        <title>Complete genome sequence of Corynebacterium casei LMG S-19264T (=DSM 44701T), isolated from a smear-ripened cheese.</title>
        <authorList>
            <consortium name="US DOE Joint Genome Institute (JGI-PGF)"/>
            <person name="Walter F."/>
            <person name="Albersmeier A."/>
            <person name="Kalinowski J."/>
            <person name="Ruckert C."/>
        </authorList>
    </citation>
    <scope>NUCLEOTIDE SEQUENCE</scope>
    <source>
        <strain evidence="17">KCTC 32296</strain>
    </source>
</reference>
<feature type="region of interest" description="Disordered" evidence="14">
    <location>
        <begin position="618"/>
        <end position="637"/>
    </location>
</feature>
<dbReference type="PANTHER" id="PTHR12428">
    <property type="entry name" value="OXA1"/>
    <property type="match status" value="1"/>
</dbReference>
<dbReference type="EMBL" id="BMZB01000001">
    <property type="protein sequence ID" value="GGZ27097.1"/>
    <property type="molecule type" value="Genomic_DNA"/>
</dbReference>
<dbReference type="HAMAP" id="MF_01810">
    <property type="entry name" value="YidC_type1"/>
    <property type="match status" value="1"/>
</dbReference>
<protein>
    <recommendedName>
        <fullName evidence="3 13">Membrane protein insertase YidC</fullName>
    </recommendedName>
    <alternativeName>
        <fullName evidence="12 13">Foldase YidC</fullName>
    </alternativeName>
    <alternativeName>
        <fullName evidence="13">Membrane protein YidC</fullName>
    </alternativeName>
    <alternativeName>
        <fullName evidence="11 13">membrane integrase YidC</fullName>
    </alternativeName>
</protein>
<feature type="transmembrane region" description="Helical" evidence="13">
    <location>
        <begin position="12"/>
        <end position="29"/>
    </location>
</feature>
<comment type="subcellular location">
    <subcellularLocation>
        <location evidence="1">Cell inner membrane</location>
        <topology evidence="1">Multi-pass membrane protein</topology>
    </subcellularLocation>
    <subcellularLocation>
        <location evidence="13">Cell membrane</location>
        <topology evidence="13">Multi-pass membrane protein</topology>
    </subcellularLocation>
</comment>
<feature type="domain" description="Membrane insertase YidC/Oxa/ALB C-terminal" evidence="15">
    <location>
        <begin position="370"/>
        <end position="576"/>
    </location>
</feature>
<feature type="compositionally biased region" description="Basic residues" evidence="14">
    <location>
        <begin position="628"/>
        <end position="637"/>
    </location>
</feature>
<feature type="transmembrane region" description="Helical" evidence="13">
    <location>
        <begin position="538"/>
        <end position="563"/>
    </location>
</feature>
<evidence type="ECO:0000259" key="15">
    <source>
        <dbReference type="Pfam" id="PF02096"/>
    </source>
</evidence>
<dbReference type="PRINTS" id="PR00701">
    <property type="entry name" value="60KDINNERMP"/>
</dbReference>
<comment type="caution">
    <text evidence="17">The sequence shown here is derived from an EMBL/GenBank/DDBJ whole genome shotgun (WGS) entry which is preliminary data.</text>
</comment>
<evidence type="ECO:0000256" key="4">
    <source>
        <dbReference type="ARBA" id="ARBA00022448"/>
    </source>
</evidence>
<sequence length="637" mass="70500">MTPNKTADNRNMFLFIALSMVILFGYQFFVLNPQMEKEQAAREKAAAVAKANTPVAGAAPAPVTLAAPVAREKAVGLTQRVQINTPSLKGSLSLTGARFDDLFLTKYKETIDKNSPAVELFRPEGAKHAFFADSGWLGQNINGLPNASTQWTLQSGTVLSVGKNVVLGYDNGAGLRFERTYAVDENYMITITEKVINTSGVAVTVAPYASVTRQGVPDQLGTNMILHEGGVGVFDNKLKEFKYKDWQKKKTFEAESTGGWLGITDKYWMASVIPAQNEKVKAAFRASEVEGVQVLQAGYVANAITIASGTQITEVHHLFAGAKVATILTAYQENMGLPSFDKAIDWGNFWFLTRPMFWTLDKLFQFMGNFGLAILGLTVVVKLIFYPLAHKSYESMTKMKMLQPKVEELKKKYEGDAQKMQIEMMNMYQKEKVNPMTGCLPMLLQIPVFYALYKVLFVTIEMRHAPFFGYINDLSARDPSTIFNLFGLIPYDPATVPLIGSILGGPLHIGIVAILYGFTMWLTQGMNPPAPDPIQRKIFAFMPLMFTFIMAPFAVGLLIYWTWSNVLTIAQQYSIMHRLKVENPIDTFIGKFRKPTAETTQTATVTATAGDDDGKVIKGEVISGGGTKRSRKAKKDT</sequence>
<dbReference type="GO" id="GO:0015031">
    <property type="term" value="P:protein transport"/>
    <property type="evidence" value="ECO:0007669"/>
    <property type="project" value="UniProtKB-KW"/>
</dbReference>
<comment type="subunit">
    <text evidence="13">Interacts with the Sec translocase complex via SecD. Specifically interacts with transmembrane segments of nascent integral membrane proteins during membrane integration.</text>
</comment>
<keyword evidence="10 13" id="KW-0143">Chaperone</keyword>
<gene>
    <name evidence="13 17" type="primary">yidC</name>
    <name evidence="17" type="ORF">GCM10011273_10920</name>
</gene>
<dbReference type="NCBIfam" id="NF002353">
    <property type="entry name" value="PRK01318.1-4"/>
    <property type="match status" value="1"/>
</dbReference>
<feature type="domain" description="Membrane insertase YidC N-terminal" evidence="16">
    <location>
        <begin position="80"/>
        <end position="358"/>
    </location>
</feature>
<evidence type="ECO:0000256" key="2">
    <source>
        <dbReference type="ARBA" id="ARBA00010527"/>
    </source>
</evidence>
<evidence type="ECO:0000256" key="10">
    <source>
        <dbReference type="ARBA" id="ARBA00023186"/>
    </source>
</evidence>
<dbReference type="Pfam" id="PF14849">
    <property type="entry name" value="YidC_periplas"/>
    <property type="match status" value="1"/>
</dbReference>
<dbReference type="NCBIfam" id="TIGR03592">
    <property type="entry name" value="yidC_oxa1_cterm"/>
    <property type="match status" value="1"/>
</dbReference>
<dbReference type="InterPro" id="IPR028053">
    <property type="entry name" value="Membr_insert_YidC_N"/>
</dbReference>
<evidence type="ECO:0000256" key="12">
    <source>
        <dbReference type="ARBA" id="ARBA00033342"/>
    </source>
</evidence>
<evidence type="ECO:0000256" key="14">
    <source>
        <dbReference type="SAM" id="MobiDB-lite"/>
    </source>
</evidence>
<comment type="similarity">
    <text evidence="2 13">Belongs to the OXA1/ALB3/YidC family. Type 1 subfamily.</text>
</comment>
<evidence type="ECO:0000256" key="7">
    <source>
        <dbReference type="ARBA" id="ARBA00022927"/>
    </source>
</evidence>
<dbReference type="Proteomes" id="UP000662572">
    <property type="component" value="Unassembled WGS sequence"/>
</dbReference>
<name>A0A918UQF4_9CAUL</name>
<evidence type="ECO:0000256" key="13">
    <source>
        <dbReference type="HAMAP-Rule" id="MF_01810"/>
    </source>
</evidence>
<evidence type="ECO:0000256" key="8">
    <source>
        <dbReference type="ARBA" id="ARBA00022989"/>
    </source>
</evidence>
<feature type="transmembrane region" description="Helical" evidence="13">
    <location>
        <begin position="498"/>
        <end position="518"/>
    </location>
</feature>
<dbReference type="GO" id="GO:0005886">
    <property type="term" value="C:plasma membrane"/>
    <property type="evidence" value="ECO:0007669"/>
    <property type="project" value="UniProtKB-SubCell"/>
</dbReference>
<evidence type="ECO:0000256" key="5">
    <source>
        <dbReference type="ARBA" id="ARBA00022475"/>
    </source>
</evidence>
<keyword evidence="4 13" id="KW-0813">Transport</keyword>
<organism evidence="17 18">
    <name type="scientific">Asticcacaulis endophyticus</name>
    <dbReference type="NCBI Taxonomy" id="1395890"/>
    <lineage>
        <taxon>Bacteria</taxon>
        <taxon>Pseudomonadati</taxon>
        <taxon>Pseudomonadota</taxon>
        <taxon>Alphaproteobacteria</taxon>
        <taxon>Caulobacterales</taxon>
        <taxon>Caulobacteraceae</taxon>
        <taxon>Asticcacaulis</taxon>
    </lineage>
</organism>
<feature type="transmembrane region" description="Helical" evidence="13">
    <location>
        <begin position="433"/>
        <end position="453"/>
    </location>
</feature>
<dbReference type="CDD" id="cd19961">
    <property type="entry name" value="EcYidC-like_peri"/>
    <property type="match status" value="1"/>
</dbReference>
<dbReference type="InterPro" id="IPR019998">
    <property type="entry name" value="Membr_insert_YidC"/>
</dbReference>
<dbReference type="Pfam" id="PF02096">
    <property type="entry name" value="60KD_IMP"/>
    <property type="match status" value="1"/>
</dbReference>
<dbReference type="CDD" id="cd20070">
    <property type="entry name" value="5TM_YidC_Alb3"/>
    <property type="match status" value="1"/>
</dbReference>
<proteinExistence type="inferred from homology"/>
<comment type="function">
    <text evidence="13">Required for the insertion and/or proper folding and/or complex formation of integral membrane proteins into the membrane. Involved in integration of membrane proteins that insert both dependently and independently of the Sec translocase complex, as well as at least some lipoproteins. Aids folding of multispanning membrane proteins.</text>
</comment>
<evidence type="ECO:0000256" key="6">
    <source>
        <dbReference type="ARBA" id="ARBA00022692"/>
    </source>
</evidence>